<organism evidence="4 5">
    <name type="scientific">Micractinium conductrix</name>
    <dbReference type="NCBI Taxonomy" id="554055"/>
    <lineage>
        <taxon>Eukaryota</taxon>
        <taxon>Viridiplantae</taxon>
        <taxon>Chlorophyta</taxon>
        <taxon>core chlorophytes</taxon>
        <taxon>Trebouxiophyceae</taxon>
        <taxon>Chlorellales</taxon>
        <taxon>Chlorellaceae</taxon>
        <taxon>Chlorella clade</taxon>
        <taxon>Micractinium</taxon>
    </lineage>
</organism>
<evidence type="ECO:0000259" key="3">
    <source>
        <dbReference type="PROSITE" id="PS51913"/>
    </source>
</evidence>
<feature type="compositionally biased region" description="Low complexity" evidence="2">
    <location>
        <begin position="579"/>
        <end position="588"/>
    </location>
</feature>
<sequence length="660" mass="70447">MSFAASRVLPGGAMYDPLRAMGPRDRERAGATLRAAGPAAAAAARRRGECGIAAGIDAMHEAHCEHVGAEPAEVQNCLQQPLKLAQLRSSVSRALQSGTLAAFNLSTYKPGGEGKEFEAEPGAGLSEQMLEQLLLHYLPHTPPSVEVVPYPVLDGCGTGKKERSCMEFDDDILWAVQAWTDGLVAILASEPGLEGLFLLFTGAQMSRVARADHKPTVVTKALLADDPLIRRGLADACWGGEGKEAVIVATYFNTDNEIREWHYPGSGMSLFTQLAEAAGQLCFCRGDTSIALVCHAAHVAAEAGLRIQLRPGTYNQDDDMYSVCDPGALPSTYDMMRLGSCPSVFLRACEKGGEKGGAAVALDLVDPSNIKDEEIRARFLELVENDEGRAFLSAIGEKGRAIDWSEEKAAAHDGKSKWAVSGEKGGAIDWSEEKAAAHDGKSKWAVSGQHTGKTRRQGKDSQREAAIRLLEEKQEWTTPGDLAAEMKARDMLATYTQSLCSSVHTRLRRIAEQPDGEIVMCTGPVRFGLREWLERGLPVTQQPATARGSAKRQIKKPVSLLGYVSGEEVEEYDVGKGKAPSAPALQQQAGGGTAPAARKRKAPAAPALQQQAGGGTAPAARKRKAPARRASAAAAVAAAGRAAREEQPLRSFARQLPETQ</sequence>
<keyword evidence="1" id="KW-0804">Transcription</keyword>
<dbReference type="AlphaFoldDB" id="A0A2P6V2I6"/>
<feature type="region of interest" description="Disordered" evidence="2">
    <location>
        <begin position="439"/>
        <end position="462"/>
    </location>
</feature>
<evidence type="ECO:0000313" key="4">
    <source>
        <dbReference type="EMBL" id="PSC68318.1"/>
    </source>
</evidence>
<proteinExistence type="predicted"/>
<dbReference type="GO" id="GO:0006355">
    <property type="term" value="P:regulation of DNA-templated transcription"/>
    <property type="evidence" value="ECO:0007669"/>
    <property type="project" value="InterPro"/>
</dbReference>
<feature type="region of interest" description="Disordered" evidence="2">
    <location>
        <begin position="574"/>
        <end position="660"/>
    </location>
</feature>
<name>A0A2P6V2I6_9CHLO</name>
<protein>
    <submittedName>
        <fullName evidence="4">DmX 2 isoform B</fullName>
    </submittedName>
</protein>
<comment type="caution">
    <text evidence="4">The sequence shown here is derived from an EMBL/GenBank/DDBJ whole genome shotgun (WGS) entry which is preliminary data.</text>
</comment>
<keyword evidence="5" id="KW-1185">Reference proteome</keyword>
<evidence type="ECO:0000313" key="5">
    <source>
        <dbReference type="Proteomes" id="UP000239649"/>
    </source>
</evidence>
<reference evidence="4 5" key="1">
    <citation type="journal article" date="2018" name="Plant J.">
        <title>Genome sequences of Chlorella sorokiniana UTEX 1602 and Micractinium conductrix SAG 241.80: implications to maltose excretion by a green alga.</title>
        <authorList>
            <person name="Arriola M.B."/>
            <person name="Velmurugan N."/>
            <person name="Zhang Y."/>
            <person name="Plunkett M.H."/>
            <person name="Hondzo H."/>
            <person name="Barney B.M."/>
        </authorList>
    </citation>
    <scope>NUCLEOTIDE SEQUENCE [LARGE SCALE GENOMIC DNA]</scope>
    <source>
        <strain evidence="4 5">SAG 241.80</strain>
    </source>
</reference>
<evidence type="ECO:0000256" key="2">
    <source>
        <dbReference type="SAM" id="MobiDB-lite"/>
    </source>
</evidence>
<evidence type="ECO:0000256" key="1">
    <source>
        <dbReference type="ARBA" id="ARBA00023163"/>
    </source>
</evidence>
<dbReference type="EMBL" id="LHPF02000038">
    <property type="protein sequence ID" value="PSC68318.1"/>
    <property type="molecule type" value="Genomic_DNA"/>
</dbReference>
<feature type="compositionally biased region" description="Low complexity" evidence="2">
    <location>
        <begin position="628"/>
        <end position="641"/>
    </location>
</feature>
<gene>
    <name evidence="4" type="ORF">C2E20_8064</name>
</gene>
<dbReference type="InterPro" id="IPR007759">
    <property type="entry name" value="Asxl_HARE-HTH"/>
</dbReference>
<dbReference type="Proteomes" id="UP000239649">
    <property type="component" value="Unassembled WGS sequence"/>
</dbReference>
<feature type="domain" description="HTH HARE-type" evidence="3">
    <location>
        <begin position="460"/>
        <end position="532"/>
    </location>
</feature>
<dbReference type="PROSITE" id="PS51913">
    <property type="entry name" value="HTH_HARE"/>
    <property type="match status" value="1"/>
</dbReference>
<accession>A0A2P6V2I6</accession>